<name>A0A516X651_9ACTN</name>
<evidence type="ECO:0000256" key="1">
    <source>
        <dbReference type="SAM" id="MobiDB-lite"/>
    </source>
</evidence>
<dbReference type="Gene3D" id="2.30.110.10">
    <property type="entry name" value="Electron Transport, Fmn-binding Protein, Chain A"/>
    <property type="match status" value="1"/>
</dbReference>
<evidence type="ECO:0000313" key="3">
    <source>
        <dbReference type="Proteomes" id="UP000317344"/>
    </source>
</evidence>
<dbReference type="EMBL" id="CP041765">
    <property type="protein sequence ID" value="QDQ98536.1"/>
    <property type="molecule type" value="Genomic_DNA"/>
</dbReference>
<proteinExistence type="predicted"/>
<feature type="region of interest" description="Disordered" evidence="1">
    <location>
        <begin position="1"/>
        <end position="31"/>
    </location>
</feature>
<reference evidence="2 3" key="1">
    <citation type="submission" date="2019-07" db="EMBL/GenBank/DDBJ databases">
        <title>Tomitella cavernea sp. nov., an actinomycete isolated from soil.</title>
        <authorList>
            <person name="Cheng J."/>
        </authorList>
    </citation>
    <scope>NUCLEOTIDE SEQUENCE [LARGE SCALE GENOMIC DNA]</scope>
    <source>
        <strain evidence="2 3">HY188</strain>
    </source>
</reference>
<dbReference type="Proteomes" id="UP000317344">
    <property type="component" value="Chromosome"/>
</dbReference>
<evidence type="ECO:0000313" key="2">
    <source>
        <dbReference type="EMBL" id="QDQ98536.1"/>
    </source>
</evidence>
<protein>
    <submittedName>
        <fullName evidence="2">Nitroreductase family deazaflavin-dependent oxidoreductase</fullName>
    </submittedName>
</protein>
<dbReference type="RefSeq" id="WP_143909941.1">
    <property type="nucleotide sequence ID" value="NZ_CP041765.1"/>
</dbReference>
<keyword evidence="3" id="KW-1185">Reference proteome</keyword>
<organism evidence="2 3">
    <name type="scientific">Tomitella fengzijianii</name>
    <dbReference type="NCBI Taxonomy" id="2597660"/>
    <lineage>
        <taxon>Bacteria</taxon>
        <taxon>Bacillati</taxon>
        <taxon>Actinomycetota</taxon>
        <taxon>Actinomycetes</taxon>
        <taxon>Mycobacteriales</taxon>
        <taxon>Tomitella</taxon>
    </lineage>
</organism>
<sequence>MDDGSRDGGTGTSESTGNNEPVARRTPPATPVIAPRWLPRVNRRFTNRVQGVWAPHVPPWAVILHVGRNSGRAYETPVLALLRKGTVSVALPYGARSDWVRNIFAAQGCRLRRRGRILELTDPRIVTDGSGGNALPRPMRALAGRVGILVMDEAAPPN</sequence>
<dbReference type="InterPro" id="IPR012349">
    <property type="entry name" value="Split_barrel_FMN-bd"/>
</dbReference>
<gene>
    <name evidence="2" type="ORF">FO059_15935</name>
</gene>
<dbReference type="OrthoDB" id="3778270at2"/>
<reference evidence="2 3" key="2">
    <citation type="submission" date="2019-07" db="EMBL/GenBank/DDBJ databases">
        <authorList>
            <person name="Huang Y."/>
        </authorList>
    </citation>
    <scope>NUCLEOTIDE SEQUENCE [LARGE SCALE GENOMIC DNA]</scope>
    <source>
        <strain evidence="2 3">HY188</strain>
    </source>
</reference>
<dbReference type="KEGG" id="toy:FO059_15935"/>
<dbReference type="AlphaFoldDB" id="A0A516X651"/>
<accession>A0A516X651</accession>